<comment type="caution">
    <text evidence="4">The sequence shown here is derived from an EMBL/GenBank/DDBJ whole genome shotgun (WGS) entry which is preliminary data.</text>
</comment>
<dbReference type="GO" id="GO:0003924">
    <property type="term" value="F:GTPase activity"/>
    <property type="evidence" value="ECO:0007669"/>
    <property type="project" value="InterPro"/>
</dbReference>
<dbReference type="SMART" id="SM00176">
    <property type="entry name" value="RAN"/>
    <property type="match status" value="1"/>
</dbReference>
<keyword evidence="2" id="KW-0547">Nucleotide-binding</keyword>
<dbReference type="Pfam" id="PF00071">
    <property type="entry name" value="Ras"/>
    <property type="match status" value="1"/>
</dbReference>
<keyword evidence="3" id="KW-0342">GTP-binding</keyword>
<dbReference type="GO" id="GO:0045335">
    <property type="term" value="C:phagocytic vesicle"/>
    <property type="evidence" value="ECO:0007669"/>
    <property type="project" value="TreeGrafter"/>
</dbReference>
<evidence type="ECO:0000256" key="2">
    <source>
        <dbReference type="ARBA" id="ARBA00022741"/>
    </source>
</evidence>
<dbReference type="SUPFAM" id="SSF52540">
    <property type="entry name" value="P-loop containing nucleoside triphosphate hydrolases"/>
    <property type="match status" value="1"/>
</dbReference>
<dbReference type="OMA" id="MHYKSTI"/>
<reference evidence="4 5" key="1">
    <citation type="submission" date="2019-07" db="EMBL/GenBank/DDBJ databases">
        <title>Genomes of Cafeteria roenbergensis.</title>
        <authorList>
            <person name="Fischer M.G."/>
            <person name="Hackl T."/>
            <person name="Roman M."/>
        </authorList>
    </citation>
    <scope>NUCLEOTIDE SEQUENCE [LARGE SCALE GENOMIC DNA]</scope>
    <source>
        <strain evidence="4 5">BVI</strain>
    </source>
</reference>
<dbReference type="PANTHER" id="PTHR47981:SF39">
    <property type="entry name" value="RAS-RELATED PROTEIN RAB"/>
    <property type="match status" value="1"/>
</dbReference>
<dbReference type="GO" id="GO:0008333">
    <property type="term" value="P:endosome to lysosome transport"/>
    <property type="evidence" value="ECO:0007669"/>
    <property type="project" value="TreeGrafter"/>
</dbReference>
<comment type="similarity">
    <text evidence="1">Belongs to the small GTPase superfamily. Rab family.</text>
</comment>
<dbReference type="Proteomes" id="UP000323011">
    <property type="component" value="Unassembled WGS sequence"/>
</dbReference>
<dbReference type="PANTHER" id="PTHR47981">
    <property type="entry name" value="RAB FAMILY"/>
    <property type="match status" value="1"/>
</dbReference>
<dbReference type="InterPro" id="IPR005225">
    <property type="entry name" value="Small_GTP-bd"/>
</dbReference>
<dbReference type="GO" id="GO:0005525">
    <property type="term" value="F:GTP binding"/>
    <property type="evidence" value="ECO:0007669"/>
    <property type="project" value="UniProtKB-KW"/>
</dbReference>
<sequence length="205" mass="21928">MVIGDAAVGKTSIIKQAISHGFSDVHMPTTGVDFYLRKYVVKDKLALVQLWDIAGQDRFGSIYRVFYQHALGAVVVFDVTDQDTMLNALKWKRQVDAKCSLPNGEPLPVWLCANKCDLPHEVNLAGMDDFCKDNGFQGWSATSAKTGENVDSSLKSLVENILSHGDIFEVKAAADAEVAAETVSIEGTASGAGGEEGAPGDGKCC</sequence>
<dbReference type="SMART" id="SM00175">
    <property type="entry name" value="RAB"/>
    <property type="match status" value="1"/>
</dbReference>
<dbReference type="EMBL" id="VLTN01000061">
    <property type="protein sequence ID" value="KAA0147794.1"/>
    <property type="molecule type" value="Genomic_DNA"/>
</dbReference>
<dbReference type="SMART" id="SM00174">
    <property type="entry name" value="RHO"/>
    <property type="match status" value="1"/>
</dbReference>
<organism evidence="4 5">
    <name type="scientific">Cafeteria roenbergensis</name>
    <name type="common">Marine flagellate</name>
    <dbReference type="NCBI Taxonomy" id="33653"/>
    <lineage>
        <taxon>Eukaryota</taxon>
        <taxon>Sar</taxon>
        <taxon>Stramenopiles</taxon>
        <taxon>Bigyra</taxon>
        <taxon>Opalozoa</taxon>
        <taxon>Bicosoecida</taxon>
        <taxon>Cafeteriaceae</taxon>
        <taxon>Cafeteria</taxon>
    </lineage>
</organism>
<dbReference type="FunFam" id="3.40.50.300:FF:001447">
    <property type="entry name" value="Ras-related protein Rab-1B"/>
    <property type="match status" value="1"/>
</dbReference>
<dbReference type="SMART" id="SM00173">
    <property type="entry name" value="RAS"/>
    <property type="match status" value="1"/>
</dbReference>
<dbReference type="PROSITE" id="PS51419">
    <property type="entry name" value="RAB"/>
    <property type="match status" value="1"/>
</dbReference>
<dbReference type="AlphaFoldDB" id="A0A5A8C500"/>
<dbReference type="GO" id="GO:0005764">
    <property type="term" value="C:lysosome"/>
    <property type="evidence" value="ECO:0007669"/>
    <property type="project" value="TreeGrafter"/>
</dbReference>
<name>A0A5A8C500_CAFRO</name>
<evidence type="ECO:0000256" key="1">
    <source>
        <dbReference type="ARBA" id="ARBA00006270"/>
    </source>
</evidence>
<accession>A0A5A8C500</accession>
<dbReference type="InterPro" id="IPR027417">
    <property type="entry name" value="P-loop_NTPase"/>
</dbReference>
<evidence type="ECO:0000313" key="4">
    <source>
        <dbReference type="EMBL" id="KAA0147794.1"/>
    </source>
</evidence>
<evidence type="ECO:0000256" key="3">
    <source>
        <dbReference type="ARBA" id="ARBA00023134"/>
    </source>
</evidence>
<dbReference type="PROSITE" id="PS51417">
    <property type="entry name" value="ARF"/>
    <property type="match status" value="1"/>
</dbReference>
<dbReference type="Gene3D" id="3.40.50.300">
    <property type="entry name" value="P-loop containing nucleotide triphosphate hydrolases"/>
    <property type="match status" value="1"/>
</dbReference>
<protein>
    <recommendedName>
        <fullName evidence="6">Ras-related protein Rab</fullName>
    </recommendedName>
</protein>
<dbReference type="GO" id="GO:0005770">
    <property type="term" value="C:late endosome"/>
    <property type="evidence" value="ECO:0007669"/>
    <property type="project" value="TreeGrafter"/>
</dbReference>
<gene>
    <name evidence="4" type="ORF">FNF29_07138</name>
</gene>
<proteinExistence type="inferred from homology"/>
<evidence type="ECO:0000313" key="5">
    <source>
        <dbReference type="Proteomes" id="UP000323011"/>
    </source>
</evidence>
<dbReference type="NCBIfam" id="TIGR00231">
    <property type="entry name" value="small_GTP"/>
    <property type="match status" value="1"/>
</dbReference>
<dbReference type="PRINTS" id="PR00449">
    <property type="entry name" value="RASTRNSFRMNG"/>
</dbReference>
<evidence type="ECO:0008006" key="6">
    <source>
        <dbReference type="Google" id="ProtNLM"/>
    </source>
</evidence>
<keyword evidence="5" id="KW-1185">Reference proteome</keyword>
<dbReference type="InterPro" id="IPR001806">
    <property type="entry name" value="Small_GTPase"/>
</dbReference>
<dbReference type="GO" id="GO:0090385">
    <property type="term" value="P:phagosome-lysosome fusion"/>
    <property type="evidence" value="ECO:0007669"/>
    <property type="project" value="TreeGrafter"/>
</dbReference>